<keyword evidence="4" id="KW-1185">Reference proteome</keyword>
<dbReference type="InterPro" id="IPR028098">
    <property type="entry name" value="Glyco_trans_4-like_N"/>
</dbReference>
<dbReference type="Pfam" id="PF13439">
    <property type="entry name" value="Glyco_transf_4"/>
    <property type="match status" value="1"/>
</dbReference>
<dbReference type="PANTHER" id="PTHR12526">
    <property type="entry name" value="GLYCOSYLTRANSFERASE"/>
    <property type="match status" value="1"/>
</dbReference>
<evidence type="ECO:0000259" key="1">
    <source>
        <dbReference type="Pfam" id="PF00534"/>
    </source>
</evidence>
<organism evidence="3 4">
    <name type="scientific">Parasedimentitalea psychrophila</name>
    <dbReference type="NCBI Taxonomy" id="2997337"/>
    <lineage>
        <taxon>Bacteria</taxon>
        <taxon>Pseudomonadati</taxon>
        <taxon>Pseudomonadota</taxon>
        <taxon>Alphaproteobacteria</taxon>
        <taxon>Rhodobacterales</taxon>
        <taxon>Paracoccaceae</taxon>
        <taxon>Parasedimentitalea</taxon>
    </lineage>
</organism>
<feature type="domain" description="Glycosyltransferase subfamily 4-like N-terminal" evidence="2">
    <location>
        <begin position="14"/>
        <end position="170"/>
    </location>
</feature>
<evidence type="ECO:0000259" key="2">
    <source>
        <dbReference type="Pfam" id="PF13439"/>
    </source>
</evidence>
<evidence type="ECO:0000313" key="3">
    <source>
        <dbReference type="EMBL" id="WIY27742.1"/>
    </source>
</evidence>
<dbReference type="Proteomes" id="UP001238334">
    <property type="component" value="Plasmid pQS-1"/>
</dbReference>
<name>A0A9Y2L5F9_9RHOB</name>
<dbReference type="InterPro" id="IPR001296">
    <property type="entry name" value="Glyco_trans_1"/>
</dbReference>
<keyword evidence="3" id="KW-0808">Transferase</keyword>
<dbReference type="EC" id="2.4.-.-" evidence="3"/>
<dbReference type="SUPFAM" id="SSF53756">
    <property type="entry name" value="UDP-Glycosyltransferase/glycogen phosphorylase"/>
    <property type="match status" value="1"/>
</dbReference>
<dbReference type="EMBL" id="CP127248">
    <property type="protein sequence ID" value="WIY27742.1"/>
    <property type="molecule type" value="Genomic_DNA"/>
</dbReference>
<reference evidence="3 4" key="1">
    <citation type="submission" date="2023-06" db="EMBL/GenBank/DDBJ databases">
        <title>Parasedimentitalea psychrophila sp. nov., a psychrophilic bacterium isolated from deep-sea sediment.</title>
        <authorList>
            <person name="Li A."/>
        </authorList>
    </citation>
    <scope>NUCLEOTIDE SEQUENCE [LARGE SCALE GENOMIC DNA]</scope>
    <source>
        <strain evidence="3 4">QS115</strain>
        <plasmid evidence="3 4">pQS-1</plasmid>
    </source>
</reference>
<sequence length="376" mass="40562">MNLRLLYIIDSLRVGGAETLLLDLLDAAQQRGDSAHVAYFTPGPLVLEVARRGVEMTRLSRSGLRDPRALLRAVRLIRAWDPHVVHTHLVKSDLVGQLAARVANRRRVITLHNTDPWRKNKILSGIYRSITRGADACVAVTSNVADHVANCGGYDRDAIEVVQNGVDLQRFAAGQVQPRDLSSYGISKDAVVIAKIGRLTAQKDHDNFLHAVSILAKRQPEAHFLIVGDGELLGKVRERARGLGLGDDRLTFTGNLREMPELLAAIDIFVLASKWEGLPMVLLEAMAMGVPIVSTAVGGVPELIQDGENGMLVTPTDPAALAGAVRHLIADPPARLRLGEAGLATVRARFSGAAMMDRLWSIYSKSAAATAESAGI</sequence>
<dbReference type="GO" id="GO:0016757">
    <property type="term" value="F:glycosyltransferase activity"/>
    <property type="evidence" value="ECO:0007669"/>
    <property type="project" value="UniProtKB-KW"/>
</dbReference>
<dbReference type="KEGG" id="ppso:QPJ95_23490"/>
<protein>
    <submittedName>
        <fullName evidence="3">Glycosyltransferase</fullName>
        <ecNumber evidence="3">2.4.-.-</ecNumber>
    </submittedName>
</protein>
<keyword evidence="3" id="KW-0614">Plasmid</keyword>
<accession>A0A9Y2L5F9</accession>
<gene>
    <name evidence="3" type="ORF">QPJ95_23490</name>
</gene>
<dbReference type="AlphaFoldDB" id="A0A9Y2L5F9"/>
<dbReference type="Pfam" id="PF00534">
    <property type="entry name" value="Glycos_transf_1"/>
    <property type="match status" value="1"/>
</dbReference>
<proteinExistence type="predicted"/>
<evidence type="ECO:0000313" key="4">
    <source>
        <dbReference type="Proteomes" id="UP001238334"/>
    </source>
</evidence>
<feature type="domain" description="Glycosyl transferase family 1" evidence="1">
    <location>
        <begin position="182"/>
        <end position="342"/>
    </location>
</feature>
<geneLocation type="plasmid" evidence="3 4">
    <name>pQS-1</name>
</geneLocation>
<dbReference type="Gene3D" id="3.40.50.2000">
    <property type="entry name" value="Glycogen Phosphorylase B"/>
    <property type="match status" value="2"/>
</dbReference>
<dbReference type="RefSeq" id="WP_270920746.1">
    <property type="nucleotide sequence ID" value="NZ_CP127248.1"/>
</dbReference>
<keyword evidence="3" id="KW-0328">Glycosyltransferase</keyword>